<organism evidence="2 3">
    <name type="scientific">Mycobacterium sherrisii</name>
    <dbReference type="NCBI Taxonomy" id="243061"/>
    <lineage>
        <taxon>Bacteria</taxon>
        <taxon>Bacillati</taxon>
        <taxon>Actinomycetota</taxon>
        <taxon>Actinomycetes</taxon>
        <taxon>Mycobacteriales</taxon>
        <taxon>Mycobacteriaceae</taxon>
        <taxon>Mycobacterium</taxon>
        <taxon>Mycobacterium simiae complex</taxon>
    </lineage>
</organism>
<dbReference type="Proteomes" id="UP000094224">
    <property type="component" value="Unassembled WGS sequence"/>
</dbReference>
<feature type="domain" description="DUF1330" evidence="1">
    <location>
        <begin position="3"/>
        <end position="91"/>
    </location>
</feature>
<dbReference type="InterPro" id="IPR011008">
    <property type="entry name" value="Dimeric_a/b-barrel"/>
</dbReference>
<dbReference type="Pfam" id="PF07045">
    <property type="entry name" value="DUF1330"/>
    <property type="match status" value="1"/>
</dbReference>
<dbReference type="RefSeq" id="WP_069402820.1">
    <property type="nucleotide sequence ID" value="NZ_JBKFED010000042.1"/>
</dbReference>
<evidence type="ECO:0000259" key="1">
    <source>
        <dbReference type="Pfam" id="PF07045"/>
    </source>
</evidence>
<evidence type="ECO:0000313" key="2">
    <source>
        <dbReference type="EMBL" id="ODR00637.1"/>
    </source>
</evidence>
<accession>A0A1E3SES2</accession>
<dbReference type="EMBL" id="MIHC01000064">
    <property type="protein sequence ID" value="ODR00637.1"/>
    <property type="molecule type" value="Genomic_DNA"/>
</dbReference>
<dbReference type="SUPFAM" id="SSF54909">
    <property type="entry name" value="Dimeric alpha+beta barrel"/>
    <property type="match status" value="1"/>
</dbReference>
<keyword evidence="3" id="KW-1185">Reference proteome</keyword>
<sequence>MSCYFLAVVDKHDRQRYADYSKANVRLLSGLDVKVLAVTDDVNVHEGEFDATTVVLLEFPDDREFRRWFDSEQYSAVKPIRLESSTAKFAVTFGEDA</sequence>
<gene>
    <name evidence="2" type="ORF">BHQ21_24190</name>
</gene>
<dbReference type="PANTHER" id="PTHR41521:SF4">
    <property type="entry name" value="BLR0684 PROTEIN"/>
    <property type="match status" value="1"/>
</dbReference>
<dbReference type="InterPro" id="IPR010753">
    <property type="entry name" value="DUF1330"/>
</dbReference>
<reference evidence="3" key="1">
    <citation type="submission" date="2016-09" db="EMBL/GenBank/DDBJ databases">
        <authorList>
            <person name="Greninger A.L."/>
            <person name="Jerome K.R."/>
            <person name="Mcnair B."/>
            <person name="Wallis C."/>
            <person name="Fang F."/>
        </authorList>
    </citation>
    <scope>NUCLEOTIDE SEQUENCE [LARGE SCALE GENOMIC DNA]</scope>
    <source>
        <strain evidence="3">BC1_M4</strain>
    </source>
</reference>
<dbReference type="PANTHER" id="PTHR41521">
    <property type="match status" value="1"/>
</dbReference>
<evidence type="ECO:0000313" key="3">
    <source>
        <dbReference type="Proteomes" id="UP000094224"/>
    </source>
</evidence>
<comment type="caution">
    <text evidence="2">The sequence shown here is derived from an EMBL/GenBank/DDBJ whole genome shotgun (WGS) entry which is preliminary data.</text>
</comment>
<proteinExistence type="predicted"/>
<dbReference type="AlphaFoldDB" id="A0A1E3SES2"/>
<dbReference type="Gene3D" id="3.30.70.100">
    <property type="match status" value="1"/>
</dbReference>
<name>A0A1E3SES2_9MYCO</name>
<protein>
    <recommendedName>
        <fullName evidence="1">DUF1330 domain-containing protein</fullName>
    </recommendedName>
</protein>